<keyword evidence="2" id="KW-1185">Reference proteome</keyword>
<evidence type="ECO:0008006" key="3">
    <source>
        <dbReference type="Google" id="ProtNLM"/>
    </source>
</evidence>
<name>R4JYP7_CLOPA</name>
<dbReference type="Proteomes" id="UP000013523">
    <property type="component" value="Chromosome"/>
</dbReference>
<evidence type="ECO:0000313" key="2">
    <source>
        <dbReference type="Proteomes" id="UP000013523"/>
    </source>
</evidence>
<dbReference type="HOGENOM" id="CLU_2315356_0_0_9"/>
<proteinExistence type="predicted"/>
<dbReference type="SUPFAM" id="SSF47413">
    <property type="entry name" value="lambda repressor-like DNA-binding domains"/>
    <property type="match status" value="1"/>
</dbReference>
<protein>
    <recommendedName>
        <fullName evidence="3">HTH cro/C1-type domain-containing protein</fullName>
    </recommendedName>
</protein>
<evidence type="ECO:0000313" key="1">
    <source>
        <dbReference type="EMBL" id="AGK95423.1"/>
    </source>
</evidence>
<organism evidence="1 2">
    <name type="scientific">Clostridium pasteurianum BC1</name>
    <dbReference type="NCBI Taxonomy" id="86416"/>
    <lineage>
        <taxon>Bacteria</taxon>
        <taxon>Bacillati</taxon>
        <taxon>Bacillota</taxon>
        <taxon>Clostridia</taxon>
        <taxon>Eubacteriales</taxon>
        <taxon>Clostridiaceae</taxon>
        <taxon>Clostridium</taxon>
    </lineage>
</organism>
<dbReference type="GO" id="GO:0003677">
    <property type="term" value="F:DNA binding"/>
    <property type="evidence" value="ECO:0007669"/>
    <property type="project" value="InterPro"/>
</dbReference>
<dbReference type="InterPro" id="IPR010982">
    <property type="entry name" value="Lambda_DNA-bd_dom_sf"/>
</dbReference>
<accession>R4JYP7</accession>
<dbReference type="KEGG" id="cpas:Clopa_0361"/>
<dbReference type="PATRIC" id="fig|86416.3.peg.339"/>
<reference evidence="1 2" key="1">
    <citation type="submission" date="2012-01" db="EMBL/GenBank/DDBJ databases">
        <title>Complete sequence of chromosome of Clostridium pasteurianum BC1.</title>
        <authorList>
            <consortium name="US DOE Joint Genome Institute"/>
            <person name="Lucas S."/>
            <person name="Han J."/>
            <person name="Lapidus A."/>
            <person name="Cheng J.-F."/>
            <person name="Goodwin L."/>
            <person name="Pitluck S."/>
            <person name="Peters L."/>
            <person name="Mikhailova N."/>
            <person name="Teshima H."/>
            <person name="Detter J.C."/>
            <person name="Han C."/>
            <person name="Tapia R."/>
            <person name="Land M."/>
            <person name="Hauser L."/>
            <person name="Kyrpides N."/>
            <person name="Ivanova N."/>
            <person name="Pagani I."/>
            <person name="Dunn J."/>
            <person name="Taghavi S."/>
            <person name="Francis A."/>
            <person name="van der Lelie D."/>
            <person name="Woyke T."/>
        </authorList>
    </citation>
    <scope>NUCLEOTIDE SEQUENCE [LARGE SCALE GENOMIC DNA]</scope>
    <source>
        <strain evidence="1 2">BC1</strain>
    </source>
</reference>
<dbReference type="EMBL" id="CP003261">
    <property type="protein sequence ID" value="AGK95423.1"/>
    <property type="molecule type" value="Genomic_DNA"/>
</dbReference>
<dbReference type="AlphaFoldDB" id="R4JYP7"/>
<dbReference type="eggNOG" id="ENOG503284C">
    <property type="taxonomic scope" value="Bacteria"/>
</dbReference>
<sequence length="99" mass="11905">MHWDTIEGWEVHNIMPKPQSIRKLCDYFNLPYNYFHEYYNIYFNNPGDKIKTWKIKNKLTYGQACKLLGITHSCFGRLLNNKINLSYYIYAELKKLGAF</sequence>
<gene>
    <name evidence="1" type="ORF">Clopa_0361</name>
</gene>